<reference evidence="10 11" key="1">
    <citation type="submission" date="2016-09" db="EMBL/GenBank/DDBJ databases">
        <title>Desulfuribacillus arsenicus sp. nov., an obligately anaerobic, dissimilatory arsenic- and antimonate-reducing bacterium isolated from anoxic sediments.</title>
        <authorList>
            <person name="Abin C.A."/>
            <person name="Hollibaugh J.T."/>
        </authorList>
    </citation>
    <scope>NUCLEOTIDE SEQUENCE [LARGE SCALE GENOMIC DNA]</scope>
    <source>
        <strain evidence="10 11">MLFW-2</strain>
    </source>
</reference>
<feature type="transmembrane region" description="Helical" evidence="9">
    <location>
        <begin position="51"/>
        <end position="76"/>
    </location>
</feature>
<evidence type="ECO:0000256" key="3">
    <source>
        <dbReference type="ARBA" id="ARBA00022692"/>
    </source>
</evidence>
<feature type="transmembrane region" description="Helical" evidence="9">
    <location>
        <begin position="97"/>
        <end position="118"/>
    </location>
</feature>
<dbReference type="InterPro" id="IPR000701">
    <property type="entry name" value="SuccDH_FuR_B_TM-su"/>
</dbReference>
<feature type="transmembrane region" description="Helical" evidence="9">
    <location>
        <begin position="182"/>
        <end position="203"/>
    </location>
</feature>
<evidence type="ECO:0000256" key="5">
    <source>
        <dbReference type="ARBA" id="ARBA00022989"/>
    </source>
</evidence>
<keyword evidence="11" id="KW-1185">Reference proteome</keyword>
<dbReference type="STRING" id="1390249.BHU72_01825"/>
<feature type="transmembrane region" description="Helical" evidence="9">
    <location>
        <begin position="138"/>
        <end position="161"/>
    </location>
</feature>
<evidence type="ECO:0000256" key="4">
    <source>
        <dbReference type="ARBA" id="ARBA00022723"/>
    </source>
</evidence>
<evidence type="ECO:0000256" key="7">
    <source>
        <dbReference type="ARBA" id="ARBA00023136"/>
    </source>
</evidence>
<dbReference type="GO" id="GO:0046872">
    <property type="term" value="F:metal ion binding"/>
    <property type="evidence" value="ECO:0007669"/>
    <property type="project" value="UniProtKB-KW"/>
</dbReference>
<dbReference type="AlphaFoldDB" id="A0A1E5LA64"/>
<comment type="caution">
    <text evidence="10">The sequence shown here is derived from an EMBL/GenBank/DDBJ whole genome shotgun (WGS) entry which is preliminary data.</text>
</comment>
<dbReference type="InterPro" id="IPR011138">
    <property type="entry name" value="Cytochrome_b-558"/>
</dbReference>
<feature type="binding site" description="axial binding residue" evidence="8">
    <location>
        <position position="73"/>
    </location>
    <ligand>
        <name>heme</name>
        <dbReference type="ChEBI" id="CHEBI:30413"/>
    </ligand>
    <ligandPart>
        <name>Fe</name>
        <dbReference type="ChEBI" id="CHEBI:18248"/>
    </ligandPart>
</feature>
<evidence type="ECO:0000256" key="6">
    <source>
        <dbReference type="ARBA" id="ARBA00023004"/>
    </source>
</evidence>
<dbReference type="InterPro" id="IPR034804">
    <property type="entry name" value="SQR/QFR_C/D"/>
</dbReference>
<sequence length="206" mass="23476">MERGNHFLLRKVHSLLGVIPLGIFLMEHFYVNSLALKGPETYDAMVNGFMGLMTLPYFIFVELFVIIFPLLLHGIYGMYIVYHAQYNVDRYGYGRNWAFVLQRVSGVIMFVFLIWHVWHLRLSHVVYGTPINFESMAAIVANPFSLGFFILGIIATAYHFANGLWGFLITWGITVGPRSQQLVAKATIVLFFVLSFVGVRAILAFV</sequence>
<feature type="transmembrane region" description="Helical" evidence="9">
    <location>
        <begin position="12"/>
        <end position="31"/>
    </location>
</feature>
<feature type="binding site" description="axial binding residue" evidence="8">
    <location>
        <position position="28"/>
    </location>
    <ligand>
        <name>heme</name>
        <dbReference type="ChEBI" id="CHEBI:30413"/>
    </ligand>
    <ligandPart>
        <name>Fe</name>
        <dbReference type="ChEBI" id="CHEBI:18248"/>
    </ligandPart>
</feature>
<name>A0A1E5LA64_9FIRM</name>
<gene>
    <name evidence="10" type="ORF">BHU72_01825</name>
</gene>
<dbReference type="PIRSF" id="PIRSF000170">
    <property type="entry name" value="Succ_dh_cyt_b558"/>
    <property type="match status" value="1"/>
</dbReference>
<dbReference type="SUPFAM" id="SSF81343">
    <property type="entry name" value="Fumarate reductase respiratory complex transmembrane subunits"/>
    <property type="match status" value="1"/>
</dbReference>
<evidence type="ECO:0000256" key="2">
    <source>
        <dbReference type="ARBA" id="ARBA00022617"/>
    </source>
</evidence>
<keyword evidence="4 8" id="KW-0479">Metal-binding</keyword>
<dbReference type="Pfam" id="PF01127">
    <property type="entry name" value="Sdh_cyt"/>
    <property type="match status" value="1"/>
</dbReference>
<keyword evidence="2 8" id="KW-0349">Heme</keyword>
<dbReference type="NCBIfam" id="TIGR02046">
    <property type="entry name" value="sdhC_b558_fam"/>
    <property type="match status" value="1"/>
</dbReference>
<proteinExistence type="predicted"/>
<keyword evidence="7 9" id="KW-0472">Membrane</keyword>
<dbReference type="OrthoDB" id="9789209at2"/>
<keyword evidence="6 8" id="KW-0408">Iron</keyword>
<evidence type="ECO:0000313" key="10">
    <source>
        <dbReference type="EMBL" id="OEH87017.1"/>
    </source>
</evidence>
<feature type="binding site" description="axial binding residue" evidence="8">
    <location>
        <position position="159"/>
    </location>
    <ligand>
        <name>heme</name>
        <dbReference type="ChEBI" id="CHEBI:30413"/>
    </ligand>
    <ligandPart>
        <name>Fe</name>
        <dbReference type="ChEBI" id="CHEBI:18248"/>
    </ligandPart>
</feature>
<protein>
    <submittedName>
        <fullName evidence="10">Succinate dehydrogenase</fullName>
    </submittedName>
</protein>
<evidence type="ECO:0000313" key="11">
    <source>
        <dbReference type="Proteomes" id="UP000095255"/>
    </source>
</evidence>
<evidence type="ECO:0000256" key="9">
    <source>
        <dbReference type="SAM" id="Phobius"/>
    </source>
</evidence>
<accession>A0A1E5LA64</accession>
<dbReference type="CDD" id="cd03497">
    <property type="entry name" value="SQR_TypeB_1_TM"/>
    <property type="match status" value="1"/>
</dbReference>
<keyword evidence="5 9" id="KW-1133">Transmembrane helix</keyword>
<dbReference type="GO" id="GO:0016020">
    <property type="term" value="C:membrane"/>
    <property type="evidence" value="ECO:0007669"/>
    <property type="project" value="UniProtKB-SubCell"/>
</dbReference>
<keyword evidence="3 9" id="KW-0812">Transmembrane</keyword>
<dbReference type="RefSeq" id="WP_069700895.1">
    <property type="nucleotide sequence ID" value="NZ_MJAT01000001.1"/>
</dbReference>
<dbReference type="Gene3D" id="1.20.1300.10">
    <property type="entry name" value="Fumarate reductase/succinate dehydrogenase, transmembrane subunit"/>
    <property type="match status" value="1"/>
</dbReference>
<dbReference type="EMBL" id="MJAT01000001">
    <property type="protein sequence ID" value="OEH87017.1"/>
    <property type="molecule type" value="Genomic_DNA"/>
</dbReference>
<comment type="subcellular location">
    <subcellularLocation>
        <location evidence="1">Membrane</location>
    </subcellularLocation>
</comment>
<dbReference type="InterPro" id="IPR016002">
    <property type="entry name" value="Succ_DH_cyt_b558_Firmicute"/>
</dbReference>
<organism evidence="10 11">
    <name type="scientific">Desulfuribacillus stibiiarsenatis</name>
    <dbReference type="NCBI Taxonomy" id="1390249"/>
    <lineage>
        <taxon>Bacteria</taxon>
        <taxon>Bacillati</taxon>
        <taxon>Bacillota</taxon>
        <taxon>Desulfuribacillia</taxon>
        <taxon>Desulfuribacillales</taxon>
        <taxon>Desulfuribacillaceae</taxon>
        <taxon>Desulfuribacillus</taxon>
    </lineage>
</organism>
<evidence type="ECO:0000256" key="8">
    <source>
        <dbReference type="PIRSR" id="PIRSR000170-1"/>
    </source>
</evidence>
<evidence type="ECO:0000256" key="1">
    <source>
        <dbReference type="ARBA" id="ARBA00004370"/>
    </source>
</evidence>
<feature type="binding site" description="axial binding residue" evidence="8">
    <location>
        <position position="116"/>
    </location>
    <ligand>
        <name>heme</name>
        <dbReference type="ChEBI" id="CHEBI:30413"/>
    </ligand>
    <ligandPart>
        <name>Fe</name>
        <dbReference type="ChEBI" id="CHEBI:18248"/>
    </ligandPart>
</feature>
<dbReference type="Proteomes" id="UP000095255">
    <property type="component" value="Unassembled WGS sequence"/>
</dbReference>